<gene>
    <name evidence="2" type="ORF">SAMN04488522_103348</name>
</gene>
<feature type="signal peptide" evidence="1">
    <location>
        <begin position="1"/>
        <end position="21"/>
    </location>
</feature>
<keyword evidence="3" id="KW-1185">Reference proteome</keyword>
<dbReference type="Proteomes" id="UP000184287">
    <property type="component" value="Unassembled WGS sequence"/>
</dbReference>
<evidence type="ECO:0000256" key="1">
    <source>
        <dbReference type="SAM" id="SignalP"/>
    </source>
</evidence>
<name>A0A1M5DRF6_9SPHI</name>
<dbReference type="InterPro" id="IPR058512">
    <property type="entry name" value="DUF8199"/>
</dbReference>
<dbReference type="NCBIfam" id="NF047658">
    <property type="entry name" value="HYC_CC_PP"/>
    <property type="match status" value="1"/>
</dbReference>
<keyword evidence="1" id="KW-0732">Signal</keyword>
<dbReference type="STRING" id="288992.SAMN04488522_103348"/>
<dbReference type="EMBL" id="FQUQ01000003">
    <property type="protein sequence ID" value="SHF69441.1"/>
    <property type="molecule type" value="Genomic_DNA"/>
</dbReference>
<dbReference type="InterPro" id="IPR058060">
    <property type="entry name" value="HYC_CC_PP"/>
</dbReference>
<organism evidence="2 3">
    <name type="scientific">Pedobacter caeni</name>
    <dbReference type="NCBI Taxonomy" id="288992"/>
    <lineage>
        <taxon>Bacteria</taxon>
        <taxon>Pseudomonadati</taxon>
        <taxon>Bacteroidota</taxon>
        <taxon>Sphingobacteriia</taxon>
        <taxon>Sphingobacteriales</taxon>
        <taxon>Sphingobacteriaceae</taxon>
        <taxon>Pedobacter</taxon>
    </lineage>
</organism>
<dbReference type="AlphaFoldDB" id="A0A1M5DRF6"/>
<dbReference type="Pfam" id="PF26622">
    <property type="entry name" value="DUF8199"/>
    <property type="match status" value="1"/>
</dbReference>
<evidence type="ECO:0000313" key="3">
    <source>
        <dbReference type="Proteomes" id="UP000184287"/>
    </source>
</evidence>
<reference evidence="3" key="1">
    <citation type="submission" date="2016-11" db="EMBL/GenBank/DDBJ databases">
        <authorList>
            <person name="Varghese N."/>
            <person name="Submissions S."/>
        </authorList>
    </citation>
    <scope>NUCLEOTIDE SEQUENCE [LARGE SCALE GENOMIC DNA]</scope>
    <source>
        <strain evidence="3">DSM 16990</strain>
    </source>
</reference>
<evidence type="ECO:0000313" key="2">
    <source>
        <dbReference type="EMBL" id="SHF69441.1"/>
    </source>
</evidence>
<dbReference type="OrthoDB" id="1252385at2"/>
<accession>A0A1M5DRF6</accession>
<protein>
    <submittedName>
        <fullName evidence="2">Uncharacterized protein</fullName>
    </submittedName>
</protein>
<dbReference type="RefSeq" id="WP_143166827.1">
    <property type="nucleotide sequence ID" value="NZ_FQUQ01000003.1"/>
</dbReference>
<feature type="chain" id="PRO_5012702723" evidence="1">
    <location>
        <begin position="22"/>
        <end position="136"/>
    </location>
</feature>
<sequence>MKRLFSLFLCTLFLTVSTGFTASAHFCKGIKQEIRLFPDDHQNKVCPVCVIKSKQKTKKDNCCKHEKEQIKLTEKVEKIAQQQSLFKFSGETALYHPPLPAFDWTAAAVEQNVPAFDFSSPKERPALYILHCVYRI</sequence>
<proteinExistence type="predicted"/>